<protein>
    <recommendedName>
        <fullName evidence="1">Toxin SymE-like domain-containing protein</fullName>
    </recommendedName>
</protein>
<evidence type="ECO:0000259" key="1">
    <source>
        <dbReference type="Pfam" id="PF08845"/>
    </source>
</evidence>
<dbReference type="RefSeq" id="WP_004093726.1">
    <property type="nucleotide sequence ID" value="NZ_AFGF01000049.1"/>
</dbReference>
<organism evidence="2 3">
    <name type="scientific">Acetonema longum DSM 6540</name>
    <dbReference type="NCBI Taxonomy" id="1009370"/>
    <lineage>
        <taxon>Bacteria</taxon>
        <taxon>Bacillati</taxon>
        <taxon>Bacillota</taxon>
        <taxon>Negativicutes</taxon>
        <taxon>Acetonemataceae</taxon>
        <taxon>Acetonema</taxon>
    </lineage>
</organism>
<dbReference type="GO" id="GO:0005737">
    <property type="term" value="C:cytoplasm"/>
    <property type="evidence" value="ECO:0007669"/>
    <property type="project" value="InterPro"/>
</dbReference>
<dbReference type="AlphaFoldDB" id="F7NGG3"/>
<evidence type="ECO:0000313" key="2">
    <source>
        <dbReference type="EMBL" id="EGO64767.1"/>
    </source>
</evidence>
<dbReference type="InterPro" id="IPR014944">
    <property type="entry name" value="Toxin_SymE-like"/>
</dbReference>
<proteinExistence type="predicted"/>
<dbReference type="Proteomes" id="UP000003240">
    <property type="component" value="Unassembled WGS sequence"/>
</dbReference>
<dbReference type="GO" id="GO:0016788">
    <property type="term" value="F:hydrolase activity, acting on ester bonds"/>
    <property type="evidence" value="ECO:0007669"/>
    <property type="project" value="InterPro"/>
</dbReference>
<dbReference type="GO" id="GO:0003723">
    <property type="term" value="F:RNA binding"/>
    <property type="evidence" value="ECO:0007669"/>
    <property type="project" value="InterPro"/>
</dbReference>
<sequence>MSGEAENPRVLTVYYTYPGGRGQRPLIRLQGKWLEDLGFQSGNKVVVEEHSGVLLIKAATNAMIEKEKAGSVR</sequence>
<comment type="caution">
    <text evidence="2">The sequence shown here is derived from an EMBL/GenBank/DDBJ whole genome shotgun (WGS) entry which is preliminary data.</text>
</comment>
<dbReference type="GO" id="GO:0016070">
    <property type="term" value="P:RNA metabolic process"/>
    <property type="evidence" value="ECO:0007669"/>
    <property type="project" value="InterPro"/>
</dbReference>
<dbReference type="OrthoDB" id="9803936at2"/>
<feature type="domain" description="Toxin SymE-like" evidence="1">
    <location>
        <begin position="8"/>
        <end position="57"/>
    </location>
</feature>
<reference evidence="2 3" key="1">
    <citation type="journal article" date="2011" name="EMBO J.">
        <title>Structural diversity of bacterial flagellar motors.</title>
        <authorList>
            <person name="Chen S."/>
            <person name="Beeby M."/>
            <person name="Murphy G.E."/>
            <person name="Leadbetter J.R."/>
            <person name="Hendrixson D.R."/>
            <person name="Briegel A."/>
            <person name="Li Z."/>
            <person name="Shi J."/>
            <person name="Tocheva E.I."/>
            <person name="Muller A."/>
            <person name="Dobro M.J."/>
            <person name="Jensen G.J."/>
        </authorList>
    </citation>
    <scope>NUCLEOTIDE SEQUENCE [LARGE SCALE GENOMIC DNA]</scope>
    <source>
        <strain evidence="2 3">DSM 6540</strain>
    </source>
</reference>
<name>F7NGG3_9FIRM</name>
<evidence type="ECO:0000313" key="3">
    <source>
        <dbReference type="Proteomes" id="UP000003240"/>
    </source>
</evidence>
<accession>F7NGG3</accession>
<dbReference type="Pfam" id="PF08845">
    <property type="entry name" value="SymE_toxin"/>
    <property type="match status" value="1"/>
</dbReference>
<dbReference type="EMBL" id="AFGF01000049">
    <property type="protein sequence ID" value="EGO64767.1"/>
    <property type="molecule type" value="Genomic_DNA"/>
</dbReference>
<gene>
    <name evidence="2" type="ORF">ALO_05755</name>
</gene>
<keyword evidence="3" id="KW-1185">Reference proteome</keyword>